<dbReference type="CDD" id="cd08460">
    <property type="entry name" value="PBP2_DntR_like_1"/>
    <property type="match status" value="1"/>
</dbReference>
<dbReference type="InterPro" id="IPR005119">
    <property type="entry name" value="LysR_subst-bd"/>
</dbReference>
<reference evidence="6 7" key="1">
    <citation type="submission" date="2017-06" db="EMBL/GenBank/DDBJ databases">
        <authorList>
            <consortium name="Pathogen Informatics"/>
        </authorList>
    </citation>
    <scope>NUCLEOTIDE SEQUENCE [LARGE SCALE GENOMIC DNA]</scope>
    <source>
        <strain evidence="6 7">NCTC13161</strain>
    </source>
</reference>
<evidence type="ECO:0000256" key="3">
    <source>
        <dbReference type="ARBA" id="ARBA00023125"/>
    </source>
</evidence>
<evidence type="ECO:0000256" key="4">
    <source>
        <dbReference type="ARBA" id="ARBA00023163"/>
    </source>
</evidence>
<sequence>MKRQTWMSADLNLLKAFSVLVAERSVAKAAKRLHLSESAMSRTLSRVRDAFGDPILIRAGRQLIPTPRALSLEPRVLDMLAMAQDILTPAELVDPASLAQTFTIRCNEGFAAEFGAKLLDIVAVAAPGVHLRFSMQDEKDATALRDDKADIEVGVLGKSGPEIRVQTLLRDRFVGVVAMSHPLAGHEPVSIDAYTRYPHVSVSRRGRRAGPIDALLSTLGAKRRIAATVSSFPVALALAQGGIIIANVPFRQTASGRIGMHTFELPVQPEPVVVSMMWHPKVDPDPAHRWLRDCLLRTCAD</sequence>
<name>A0A239SNG5_9BURK</name>
<protein>
    <submittedName>
        <fullName evidence="6">Nodulation protein D 2</fullName>
    </submittedName>
</protein>
<dbReference type="Gene3D" id="3.40.190.10">
    <property type="entry name" value="Periplasmic binding protein-like II"/>
    <property type="match status" value="2"/>
</dbReference>
<evidence type="ECO:0000256" key="2">
    <source>
        <dbReference type="ARBA" id="ARBA00023015"/>
    </source>
</evidence>
<dbReference type="OrthoDB" id="8717159at2"/>
<dbReference type="PANTHER" id="PTHR30118:SF15">
    <property type="entry name" value="TRANSCRIPTIONAL REGULATORY PROTEIN"/>
    <property type="match status" value="1"/>
</dbReference>
<gene>
    <name evidence="6" type="primary">nodD2_6</name>
    <name evidence="6" type="ORF">SAMEA4530655_03198</name>
</gene>
<dbReference type="EMBL" id="LT906435">
    <property type="protein sequence ID" value="SNU86294.1"/>
    <property type="molecule type" value="Genomic_DNA"/>
</dbReference>
<evidence type="ECO:0000256" key="1">
    <source>
        <dbReference type="ARBA" id="ARBA00009437"/>
    </source>
</evidence>
<dbReference type="InterPro" id="IPR036390">
    <property type="entry name" value="WH_DNA-bd_sf"/>
</dbReference>
<dbReference type="RefSeq" id="WP_039399523.1">
    <property type="nucleotide sequence ID" value="NZ_AP028930.1"/>
</dbReference>
<dbReference type="KEGG" id="pspu:NA29_20125"/>
<keyword evidence="4" id="KW-0804">Transcription</keyword>
<dbReference type="PROSITE" id="PS50931">
    <property type="entry name" value="HTH_LYSR"/>
    <property type="match status" value="1"/>
</dbReference>
<dbReference type="Proteomes" id="UP000215126">
    <property type="component" value="Chromosome 1"/>
</dbReference>
<dbReference type="Pfam" id="PF03466">
    <property type="entry name" value="LysR_substrate"/>
    <property type="match status" value="1"/>
</dbReference>
<dbReference type="GO" id="GO:0003677">
    <property type="term" value="F:DNA binding"/>
    <property type="evidence" value="ECO:0007669"/>
    <property type="project" value="UniProtKB-KW"/>
</dbReference>
<comment type="similarity">
    <text evidence="1">Belongs to the LysR transcriptional regulatory family.</text>
</comment>
<dbReference type="GO" id="GO:0003700">
    <property type="term" value="F:DNA-binding transcription factor activity"/>
    <property type="evidence" value="ECO:0007669"/>
    <property type="project" value="InterPro"/>
</dbReference>
<feature type="domain" description="HTH lysR-type" evidence="5">
    <location>
        <begin position="10"/>
        <end position="66"/>
    </location>
</feature>
<proteinExistence type="inferred from homology"/>
<evidence type="ECO:0000313" key="6">
    <source>
        <dbReference type="EMBL" id="SNU86294.1"/>
    </source>
</evidence>
<dbReference type="Pfam" id="PF00126">
    <property type="entry name" value="HTH_1"/>
    <property type="match status" value="1"/>
</dbReference>
<dbReference type="SUPFAM" id="SSF46785">
    <property type="entry name" value="Winged helix' DNA-binding domain"/>
    <property type="match status" value="1"/>
</dbReference>
<dbReference type="AlphaFoldDB" id="A0A239SNG5"/>
<dbReference type="PANTHER" id="PTHR30118">
    <property type="entry name" value="HTH-TYPE TRANSCRIPTIONAL REGULATOR LEUO-RELATED"/>
    <property type="match status" value="1"/>
</dbReference>
<keyword evidence="2" id="KW-0805">Transcription regulation</keyword>
<keyword evidence="3" id="KW-0238">DNA-binding</keyword>
<organism evidence="6 7">
    <name type="scientific">Pandoraea sputorum</name>
    <dbReference type="NCBI Taxonomy" id="93222"/>
    <lineage>
        <taxon>Bacteria</taxon>
        <taxon>Pseudomonadati</taxon>
        <taxon>Pseudomonadota</taxon>
        <taxon>Betaproteobacteria</taxon>
        <taxon>Burkholderiales</taxon>
        <taxon>Burkholderiaceae</taxon>
        <taxon>Pandoraea</taxon>
    </lineage>
</organism>
<dbReference type="GeneID" id="88095816"/>
<evidence type="ECO:0000313" key="7">
    <source>
        <dbReference type="Proteomes" id="UP000215126"/>
    </source>
</evidence>
<dbReference type="SUPFAM" id="SSF53850">
    <property type="entry name" value="Periplasmic binding protein-like II"/>
    <property type="match status" value="1"/>
</dbReference>
<evidence type="ECO:0000259" key="5">
    <source>
        <dbReference type="PROSITE" id="PS50931"/>
    </source>
</evidence>
<dbReference type="Gene3D" id="1.10.10.10">
    <property type="entry name" value="Winged helix-like DNA-binding domain superfamily/Winged helix DNA-binding domain"/>
    <property type="match status" value="1"/>
</dbReference>
<keyword evidence="7" id="KW-1185">Reference proteome</keyword>
<accession>A0A239SNG5</accession>
<dbReference type="STRING" id="93222.NA29_20125"/>
<dbReference type="InterPro" id="IPR036388">
    <property type="entry name" value="WH-like_DNA-bd_sf"/>
</dbReference>
<dbReference type="InterPro" id="IPR050389">
    <property type="entry name" value="LysR-type_TF"/>
</dbReference>
<dbReference type="InterPro" id="IPR000847">
    <property type="entry name" value="LysR_HTH_N"/>
</dbReference>